<organism evidence="11 12">
    <name type="scientific">Lysobacter spongiicola DSM 21749</name>
    <dbReference type="NCBI Taxonomy" id="1122188"/>
    <lineage>
        <taxon>Bacteria</taxon>
        <taxon>Pseudomonadati</taxon>
        <taxon>Pseudomonadota</taxon>
        <taxon>Gammaproteobacteria</taxon>
        <taxon>Lysobacterales</taxon>
        <taxon>Lysobacteraceae</taxon>
        <taxon>Novilysobacter</taxon>
    </lineage>
</organism>
<dbReference type="PROSITE" id="PS51462">
    <property type="entry name" value="NUDIX"/>
    <property type="match status" value="1"/>
</dbReference>
<dbReference type="GO" id="GO:0035529">
    <property type="term" value="F:NADH pyrophosphatase activity"/>
    <property type="evidence" value="ECO:0007669"/>
    <property type="project" value="TreeGrafter"/>
</dbReference>
<dbReference type="GO" id="GO:0019677">
    <property type="term" value="P:NAD+ catabolic process"/>
    <property type="evidence" value="ECO:0007669"/>
    <property type="project" value="TreeGrafter"/>
</dbReference>
<dbReference type="InterPro" id="IPR050241">
    <property type="entry name" value="NAD-cap_RNA_hydrolase_NudC"/>
</dbReference>
<dbReference type="PROSITE" id="PS00893">
    <property type="entry name" value="NUDIX_BOX"/>
    <property type="match status" value="1"/>
</dbReference>
<evidence type="ECO:0000256" key="2">
    <source>
        <dbReference type="ARBA" id="ARBA00001947"/>
    </source>
</evidence>
<dbReference type="InterPro" id="IPR049734">
    <property type="entry name" value="NudC-like_C"/>
</dbReference>
<dbReference type="EMBL" id="FUXP01000005">
    <property type="protein sequence ID" value="SKA03687.1"/>
    <property type="molecule type" value="Genomic_DNA"/>
</dbReference>
<dbReference type="GO" id="GO:0046872">
    <property type="term" value="F:metal ion binding"/>
    <property type="evidence" value="ECO:0007669"/>
    <property type="project" value="UniProtKB-KW"/>
</dbReference>
<comment type="cofactor">
    <cofactor evidence="1">
        <name>Mg(2+)</name>
        <dbReference type="ChEBI" id="CHEBI:18420"/>
    </cofactor>
</comment>
<dbReference type="Pfam" id="PF00293">
    <property type="entry name" value="NUDIX"/>
    <property type="match status" value="1"/>
</dbReference>
<dbReference type="EC" id="3.6.1.22" evidence="4"/>
<evidence type="ECO:0000313" key="11">
    <source>
        <dbReference type="EMBL" id="SKA03687.1"/>
    </source>
</evidence>
<evidence type="ECO:0000256" key="3">
    <source>
        <dbReference type="ARBA" id="ARBA00009595"/>
    </source>
</evidence>
<dbReference type="PANTHER" id="PTHR42904:SF6">
    <property type="entry name" value="NAD-CAPPED RNA HYDROLASE NUDT12"/>
    <property type="match status" value="1"/>
</dbReference>
<dbReference type="Pfam" id="PF09297">
    <property type="entry name" value="Zn_ribbon_NUD"/>
    <property type="match status" value="1"/>
</dbReference>
<feature type="domain" description="Nudix hydrolase" evidence="10">
    <location>
        <begin position="183"/>
        <end position="306"/>
    </location>
</feature>
<name>A0A1T4QJ70_9GAMM</name>
<dbReference type="Gene3D" id="3.90.79.20">
    <property type="match status" value="1"/>
</dbReference>
<evidence type="ECO:0000256" key="7">
    <source>
        <dbReference type="ARBA" id="ARBA00022842"/>
    </source>
</evidence>
<dbReference type="AlphaFoldDB" id="A0A1T4QJ70"/>
<reference evidence="11 12" key="1">
    <citation type="submission" date="2017-02" db="EMBL/GenBank/DDBJ databases">
        <authorList>
            <person name="Peterson S.W."/>
        </authorList>
    </citation>
    <scope>NUCLEOTIDE SEQUENCE [LARGE SCALE GENOMIC DNA]</scope>
    <source>
        <strain evidence="11 12">DSM 21749</strain>
    </source>
</reference>
<dbReference type="GO" id="GO:0006742">
    <property type="term" value="P:NADP+ catabolic process"/>
    <property type="evidence" value="ECO:0007669"/>
    <property type="project" value="TreeGrafter"/>
</dbReference>
<dbReference type="InterPro" id="IPR015376">
    <property type="entry name" value="Znr_NADH_PPase"/>
</dbReference>
<comment type="cofactor">
    <cofactor evidence="2">
        <name>Zn(2+)</name>
        <dbReference type="ChEBI" id="CHEBI:29105"/>
    </cofactor>
</comment>
<keyword evidence="8" id="KW-0520">NAD</keyword>
<evidence type="ECO:0000256" key="8">
    <source>
        <dbReference type="ARBA" id="ARBA00023027"/>
    </source>
</evidence>
<keyword evidence="5" id="KW-0479">Metal-binding</keyword>
<evidence type="ECO:0000256" key="5">
    <source>
        <dbReference type="ARBA" id="ARBA00022723"/>
    </source>
</evidence>
<accession>A0A1T4QJ70</accession>
<dbReference type="GO" id="GO:0005829">
    <property type="term" value="C:cytosol"/>
    <property type="evidence" value="ECO:0007669"/>
    <property type="project" value="TreeGrafter"/>
</dbReference>
<evidence type="ECO:0000259" key="10">
    <source>
        <dbReference type="PROSITE" id="PS51462"/>
    </source>
</evidence>
<evidence type="ECO:0000256" key="6">
    <source>
        <dbReference type="ARBA" id="ARBA00022801"/>
    </source>
</evidence>
<dbReference type="CDD" id="cd03429">
    <property type="entry name" value="NUDIX_NADH_pyrophosphatase_Nudt13"/>
    <property type="match status" value="1"/>
</dbReference>
<evidence type="ECO:0000256" key="1">
    <source>
        <dbReference type="ARBA" id="ARBA00001946"/>
    </source>
</evidence>
<dbReference type="InterPro" id="IPR020084">
    <property type="entry name" value="NUDIX_hydrolase_CS"/>
</dbReference>
<proteinExistence type="inferred from homology"/>
<keyword evidence="7" id="KW-0460">Magnesium</keyword>
<comment type="similarity">
    <text evidence="3">Belongs to the Nudix hydrolase family. NudC subfamily.</text>
</comment>
<dbReference type="Pfam" id="PF09296">
    <property type="entry name" value="NUDIX-like"/>
    <property type="match status" value="1"/>
</dbReference>
<sequence length="343" mass="37011">MADIPRPFAFVEQEAYGTLLRGSGWLPLEDDPSCRGALDRADLLREDKAGLAALWPRARVLLLDDEGLAVTDDDGQMPVLHGVDISAGPGGPGLAIFLGVDSDGTGWFALDAQVTSVTLAGRLDLRSAAARWPAFEAAVFAQARALQHWRRRHRHCGACGGELAFERGGWLGRCGACALEHYPRTDPAVIVAVTDGKRLLLGRQAGWPARRYSVLAGFVEPGETLEQTVAREVLEESGIRIRACRYLASQPWPFPGALMLGFIALAEAAEPRVHDELEEARWFTVEEIRAAAARDEIDDGGPLLSAPISIARWLIGQWLAEMEASGPPARTDRQLGPLSGPSG</sequence>
<evidence type="ECO:0000256" key="4">
    <source>
        <dbReference type="ARBA" id="ARBA00012381"/>
    </source>
</evidence>
<evidence type="ECO:0000256" key="9">
    <source>
        <dbReference type="ARBA" id="ARBA00023679"/>
    </source>
</evidence>
<dbReference type="PANTHER" id="PTHR42904">
    <property type="entry name" value="NUDIX HYDROLASE, NUDC SUBFAMILY"/>
    <property type="match status" value="1"/>
</dbReference>
<evidence type="ECO:0000313" key="12">
    <source>
        <dbReference type="Proteomes" id="UP000190061"/>
    </source>
</evidence>
<comment type="catalytic activity">
    <reaction evidence="9">
        <text>a 5'-end NAD(+)-phospho-ribonucleoside in mRNA + H2O = a 5'-end phospho-adenosine-phospho-ribonucleoside in mRNA + beta-nicotinamide D-ribonucleotide + 2 H(+)</text>
        <dbReference type="Rhea" id="RHEA:60876"/>
        <dbReference type="Rhea" id="RHEA-COMP:15698"/>
        <dbReference type="Rhea" id="RHEA-COMP:15719"/>
        <dbReference type="ChEBI" id="CHEBI:14649"/>
        <dbReference type="ChEBI" id="CHEBI:15377"/>
        <dbReference type="ChEBI" id="CHEBI:15378"/>
        <dbReference type="ChEBI" id="CHEBI:144029"/>
        <dbReference type="ChEBI" id="CHEBI:144051"/>
    </reaction>
    <physiologicalReaction direction="left-to-right" evidence="9">
        <dbReference type="Rhea" id="RHEA:60877"/>
    </physiologicalReaction>
</comment>
<dbReference type="NCBIfam" id="NF001299">
    <property type="entry name" value="PRK00241.1"/>
    <property type="match status" value="1"/>
</dbReference>
<dbReference type="Proteomes" id="UP000190061">
    <property type="component" value="Unassembled WGS sequence"/>
</dbReference>
<gene>
    <name evidence="11" type="ORF">SAMN02745674_01643</name>
</gene>
<dbReference type="SUPFAM" id="SSF55811">
    <property type="entry name" value="Nudix"/>
    <property type="match status" value="1"/>
</dbReference>
<dbReference type="InterPro" id="IPR000086">
    <property type="entry name" value="NUDIX_hydrolase_dom"/>
</dbReference>
<dbReference type="InterPro" id="IPR015375">
    <property type="entry name" value="NADH_PPase-like_N"/>
</dbReference>
<protein>
    <recommendedName>
        <fullName evidence="4">NAD(+) diphosphatase</fullName>
        <ecNumber evidence="4">3.6.1.22</ecNumber>
    </recommendedName>
</protein>
<keyword evidence="12" id="KW-1185">Reference proteome</keyword>
<dbReference type="InterPro" id="IPR015797">
    <property type="entry name" value="NUDIX_hydrolase-like_dom_sf"/>
</dbReference>
<dbReference type="Gene3D" id="3.90.79.10">
    <property type="entry name" value="Nucleoside Triphosphate Pyrophosphohydrolase"/>
    <property type="match status" value="1"/>
</dbReference>
<dbReference type="STRING" id="1122188.SAMN02745674_01643"/>
<keyword evidence="6" id="KW-0378">Hydrolase</keyword>